<reference evidence="2 3" key="1">
    <citation type="submission" date="2019-03" db="EMBL/GenBank/DDBJ databases">
        <title>First draft genome of Liparis tanakae, snailfish: a comprehensive survey of snailfish specific genes.</title>
        <authorList>
            <person name="Kim W."/>
            <person name="Song I."/>
            <person name="Jeong J.-H."/>
            <person name="Kim D."/>
            <person name="Kim S."/>
            <person name="Ryu S."/>
            <person name="Song J.Y."/>
            <person name="Lee S.K."/>
        </authorList>
    </citation>
    <scope>NUCLEOTIDE SEQUENCE [LARGE SCALE GENOMIC DNA]</scope>
    <source>
        <tissue evidence="2">Muscle</tissue>
    </source>
</reference>
<keyword evidence="3" id="KW-1185">Reference proteome</keyword>
<evidence type="ECO:0000313" key="3">
    <source>
        <dbReference type="Proteomes" id="UP000314294"/>
    </source>
</evidence>
<dbReference type="AlphaFoldDB" id="A0A4Z2EHT0"/>
<evidence type="ECO:0000313" key="2">
    <source>
        <dbReference type="EMBL" id="TNN28386.1"/>
    </source>
</evidence>
<dbReference type="Proteomes" id="UP000314294">
    <property type="component" value="Unassembled WGS sequence"/>
</dbReference>
<proteinExistence type="predicted"/>
<accession>A0A4Z2EHT0</accession>
<comment type="caution">
    <text evidence="2">The sequence shown here is derived from an EMBL/GenBank/DDBJ whole genome shotgun (WGS) entry which is preliminary data.</text>
</comment>
<feature type="compositionally biased region" description="Low complexity" evidence="1">
    <location>
        <begin position="74"/>
        <end position="86"/>
    </location>
</feature>
<name>A0A4Z2EHT0_9TELE</name>
<dbReference type="EMBL" id="SRLO01006949">
    <property type="protein sequence ID" value="TNN28386.1"/>
    <property type="molecule type" value="Genomic_DNA"/>
</dbReference>
<organism evidence="2 3">
    <name type="scientific">Liparis tanakae</name>
    <name type="common">Tanaka's snailfish</name>
    <dbReference type="NCBI Taxonomy" id="230148"/>
    <lineage>
        <taxon>Eukaryota</taxon>
        <taxon>Metazoa</taxon>
        <taxon>Chordata</taxon>
        <taxon>Craniata</taxon>
        <taxon>Vertebrata</taxon>
        <taxon>Euteleostomi</taxon>
        <taxon>Actinopterygii</taxon>
        <taxon>Neopterygii</taxon>
        <taxon>Teleostei</taxon>
        <taxon>Neoteleostei</taxon>
        <taxon>Acanthomorphata</taxon>
        <taxon>Eupercaria</taxon>
        <taxon>Perciformes</taxon>
        <taxon>Cottioidei</taxon>
        <taxon>Cottales</taxon>
        <taxon>Liparidae</taxon>
        <taxon>Liparis</taxon>
    </lineage>
</organism>
<feature type="region of interest" description="Disordered" evidence="1">
    <location>
        <begin position="63"/>
        <end position="97"/>
    </location>
</feature>
<evidence type="ECO:0000256" key="1">
    <source>
        <dbReference type="SAM" id="MobiDB-lite"/>
    </source>
</evidence>
<gene>
    <name evidence="2" type="ORF">EYF80_061466</name>
</gene>
<protein>
    <submittedName>
        <fullName evidence="2">Uncharacterized protein</fullName>
    </submittedName>
</protein>
<sequence length="111" mass="12557">MAEQRAMAWSDGVGRHTPSLHKEALALRTSPMTLNGRFCRDKEVLCLPHQARLLHVLMRRSANTSRPRRVGIKRSLSSAARSHSSANPPKKRCATQQPIRKQTYLLYLGKI</sequence>